<dbReference type="RefSeq" id="WP_318585662.1">
    <property type="nucleotide sequence ID" value="NZ_JAWRCP010000002.1"/>
</dbReference>
<comment type="caution">
    <text evidence="2">The sequence shown here is derived from an EMBL/GenBank/DDBJ whole genome shotgun (WGS) entry which is preliminary data.</text>
</comment>
<feature type="transmembrane region" description="Helical" evidence="1">
    <location>
        <begin position="327"/>
        <end position="349"/>
    </location>
</feature>
<protein>
    <submittedName>
        <fullName evidence="2">Uncharacterized protein</fullName>
    </submittedName>
</protein>
<keyword evidence="1" id="KW-0472">Membrane</keyword>
<dbReference type="Proteomes" id="UP001279860">
    <property type="component" value="Unassembled WGS sequence"/>
</dbReference>
<gene>
    <name evidence="2" type="ORF">SBX64_18915</name>
</gene>
<evidence type="ECO:0000313" key="3">
    <source>
        <dbReference type="Proteomes" id="UP001279860"/>
    </source>
</evidence>
<evidence type="ECO:0000256" key="1">
    <source>
        <dbReference type="SAM" id="Phobius"/>
    </source>
</evidence>
<feature type="transmembrane region" description="Helical" evidence="1">
    <location>
        <begin position="465"/>
        <end position="482"/>
    </location>
</feature>
<feature type="transmembrane region" description="Helical" evidence="1">
    <location>
        <begin position="34"/>
        <end position="53"/>
    </location>
</feature>
<keyword evidence="1" id="KW-0812">Transmembrane</keyword>
<name>A0ABU4IZC2_9VIBR</name>
<feature type="transmembrane region" description="Helical" evidence="1">
    <location>
        <begin position="298"/>
        <end position="315"/>
    </location>
</feature>
<evidence type="ECO:0000313" key="2">
    <source>
        <dbReference type="EMBL" id="MDW6094619.1"/>
    </source>
</evidence>
<reference evidence="2 3" key="1">
    <citation type="submission" date="2023-11" db="EMBL/GenBank/DDBJ databases">
        <title>Plant-associative lifestyle of Vibrio porteresiae and its evolutionary dynamics.</title>
        <authorList>
            <person name="Rameshkumar N."/>
            <person name="Kirti K."/>
        </authorList>
    </citation>
    <scope>NUCLEOTIDE SEQUENCE [LARGE SCALE GENOMIC DNA]</scope>
    <source>
        <strain evidence="2 3">MSSRF7</strain>
    </source>
</reference>
<feature type="transmembrane region" description="Helical" evidence="1">
    <location>
        <begin position="65"/>
        <end position="84"/>
    </location>
</feature>
<keyword evidence="1" id="KW-1133">Transmembrane helix</keyword>
<proteinExistence type="predicted"/>
<sequence>MHSQNSHEVDILKEAQKEIKNHETDDFEKDTLSALYALVFIYVPSFFLWLFLLEDYQEFKKDIGILVIIYIFSLFLSILFLYLLKPRSKKVTDVMSVTGKIKMIDPSKGYHEEIGAEPPPYYYLEITNSNKPIKSTVINPYQNRCISAILKNKNIDTHIKCNVAFIEPHQPIHKLTEMAEGSISLLPFEHYCTYSDNNLIKISENSWVAPQHRGNQPEFSTPREYLQLNHKKKFICEANLSYKMDRIKFLYIDIDTLKEDSEKTISKPNIKNVIDHTHENYQFMDVRTAVNTTKDRKGPGFITCCFIAYLINYFFTDYIEAIPNLSFYINILISTLLAIKLISMVFIPLKVSPPIRLNRINKEIYVFHKESLYRIPWERSDFSIVANQKNDKVTYDLNLWLDPKFDIYRKSNTVKPLTIYSADNLHARVFFFWDYMNRYMKFDVYFEKLKKTTEETEKVSLYTKVIRFAMALLFLPIILIFLSSSKLSLRSKINPFKIKWPKEVHNWSKYTSNWY</sequence>
<organism evidence="2 3">
    <name type="scientific">Vibrio rhizosphaerae</name>
    <dbReference type="NCBI Taxonomy" id="398736"/>
    <lineage>
        <taxon>Bacteria</taxon>
        <taxon>Pseudomonadati</taxon>
        <taxon>Pseudomonadota</taxon>
        <taxon>Gammaproteobacteria</taxon>
        <taxon>Vibrionales</taxon>
        <taxon>Vibrionaceae</taxon>
        <taxon>Vibrio</taxon>
    </lineage>
</organism>
<accession>A0ABU4IZC2</accession>
<dbReference type="EMBL" id="JAWRCP010000002">
    <property type="protein sequence ID" value="MDW6094619.1"/>
    <property type="molecule type" value="Genomic_DNA"/>
</dbReference>
<keyword evidence="3" id="KW-1185">Reference proteome</keyword>